<dbReference type="CDD" id="cd00067">
    <property type="entry name" value="GAL4"/>
    <property type="match status" value="1"/>
</dbReference>
<dbReference type="Proteomes" id="UP000799302">
    <property type="component" value="Unassembled WGS sequence"/>
</dbReference>
<dbReference type="InterPro" id="IPR001138">
    <property type="entry name" value="Zn2Cys6_DnaBD"/>
</dbReference>
<sequence length="423" mass="48514">MAGNEQYTWVINTIARSTELNSNNKSRTRRRHQKSRNGCNSCKQRRLKCDEKRPQCGQCQYRNSDCNYTIVPANQAKQAQKVVLGPACATSGREEEKAAVLTLLQQSATAYHTDSGYQLHHTFELIDHWHEVSVPCIGSPPVQQMMQEKGIKLGLEAPFLLHAILTFSATHLAYLYPFESQYSLAASIHYGEFLRGYGCELNRASQENADQLFGTCFLVDMLTFFNASQHLNMNDTLIPDISWVKTVKGPDMLGYLTTIETSRERDVWGFAFRACDHWRQLNGSSTHDVPRWMYELNGYFESSERDNLILDELQEHPFEGPLRELTLLSRWNGHQQSIGGFVAMIEKLPLSFVQLLEALDRHALLILCYWCAHFSRINQWWIKQPAKKQCRVICAYLEQQSSDRGFKAMLLYPAQLCGLSLEI</sequence>
<accession>A0A6A6UIF5</accession>
<evidence type="ECO:0000256" key="1">
    <source>
        <dbReference type="ARBA" id="ARBA00023242"/>
    </source>
</evidence>
<dbReference type="Pfam" id="PF00172">
    <property type="entry name" value="Zn_clus"/>
    <property type="match status" value="1"/>
</dbReference>
<dbReference type="InterPro" id="IPR053157">
    <property type="entry name" value="Sterol_Uptake_Regulator"/>
</dbReference>
<name>A0A6A6UIF5_9PEZI</name>
<dbReference type="PANTHER" id="PTHR47784">
    <property type="entry name" value="STEROL UPTAKE CONTROL PROTEIN 2"/>
    <property type="match status" value="1"/>
</dbReference>
<dbReference type="GO" id="GO:0001228">
    <property type="term" value="F:DNA-binding transcription activator activity, RNA polymerase II-specific"/>
    <property type="evidence" value="ECO:0007669"/>
    <property type="project" value="TreeGrafter"/>
</dbReference>
<dbReference type="Gene3D" id="4.10.240.10">
    <property type="entry name" value="Zn(2)-C6 fungal-type DNA-binding domain"/>
    <property type="match status" value="1"/>
</dbReference>
<evidence type="ECO:0000313" key="3">
    <source>
        <dbReference type="EMBL" id="KAF2671243.1"/>
    </source>
</evidence>
<dbReference type="InterPro" id="IPR036864">
    <property type="entry name" value="Zn2-C6_fun-type_DNA-bd_sf"/>
</dbReference>
<dbReference type="PROSITE" id="PS00463">
    <property type="entry name" value="ZN2_CY6_FUNGAL_1"/>
    <property type="match status" value="1"/>
</dbReference>
<reference evidence="3" key="1">
    <citation type="journal article" date="2020" name="Stud. Mycol.">
        <title>101 Dothideomycetes genomes: a test case for predicting lifestyles and emergence of pathogens.</title>
        <authorList>
            <person name="Haridas S."/>
            <person name="Albert R."/>
            <person name="Binder M."/>
            <person name="Bloem J."/>
            <person name="Labutti K."/>
            <person name="Salamov A."/>
            <person name="Andreopoulos B."/>
            <person name="Baker S."/>
            <person name="Barry K."/>
            <person name="Bills G."/>
            <person name="Bluhm B."/>
            <person name="Cannon C."/>
            <person name="Castanera R."/>
            <person name="Culley D."/>
            <person name="Daum C."/>
            <person name="Ezra D."/>
            <person name="Gonzalez J."/>
            <person name="Henrissat B."/>
            <person name="Kuo A."/>
            <person name="Liang C."/>
            <person name="Lipzen A."/>
            <person name="Lutzoni F."/>
            <person name="Magnuson J."/>
            <person name="Mondo S."/>
            <person name="Nolan M."/>
            <person name="Ohm R."/>
            <person name="Pangilinan J."/>
            <person name="Park H.-J."/>
            <person name="Ramirez L."/>
            <person name="Alfaro M."/>
            <person name="Sun H."/>
            <person name="Tritt A."/>
            <person name="Yoshinaga Y."/>
            <person name="Zwiers L.-H."/>
            <person name="Turgeon B."/>
            <person name="Goodwin S."/>
            <person name="Spatafora J."/>
            <person name="Crous P."/>
            <person name="Grigoriev I."/>
        </authorList>
    </citation>
    <scope>NUCLEOTIDE SEQUENCE</scope>
    <source>
        <strain evidence="3">CBS 115976</strain>
    </source>
</reference>
<keyword evidence="1" id="KW-0539">Nucleus</keyword>
<dbReference type="EMBL" id="MU004233">
    <property type="protein sequence ID" value="KAF2671243.1"/>
    <property type="molecule type" value="Genomic_DNA"/>
</dbReference>
<gene>
    <name evidence="3" type="ORF">BT63DRAFT_210969</name>
</gene>
<protein>
    <recommendedName>
        <fullName evidence="2">Zn(2)-C6 fungal-type domain-containing protein</fullName>
    </recommendedName>
</protein>
<organism evidence="3 4">
    <name type="scientific">Microthyrium microscopicum</name>
    <dbReference type="NCBI Taxonomy" id="703497"/>
    <lineage>
        <taxon>Eukaryota</taxon>
        <taxon>Fungi</taxon>
        <taxon>Dikarya</taxon>
        <taxon>Ascomycota</taxon>
        <taxon>Pezizomycotina</taxon>
        <taxon>Dothideomycetes</taxon>
        <taxon>Dothideomycetes incertae sedis</taxon>
        <taxon>Microthyriales</taxon>
        <taxon>Microthyriaceae</taxon>
        <taxon>Microthyrium</taxon>
    </lineage>
</organism>
<evidence type="ECO:0000313" key="4">
    <source>
        <dbReference type="Proteomes" id="UP000799302"/>
    </source>
</evidence>
<proteinExistence type="predicted"/>
<dbReference type="PANTHER" id="PTHR47784:SF9">
    <property type="entry name" value="ZN(II)2CYS6 TRANSCRIPTION FACTOR (EUROFUNG)"/>
    <property type="match status" value="1"/>
</dbReference>
<dbReference type="SUPFAM" id="SSF57701">
    <property type="entry name" value="Zn2/Cys6 DNA-binding domain"/>
    <property type="match status" value="1"/>
</dbReference>
<dbReference type="OrthoDB" id="416217at2759"/>
<dbReference type="SMART" id="SM00066">
    <property type="entry name" value="GAL4"/>
    <property type="match status" value="1"/>
</dbReference>
<dbReference type="PROSITE" id="PS50048">
    <property type="entry name" value="ZN2_CY6_FUNGAL_2"/>
    <property type="match status" value="1"/>
</dbReference>
<evidence type="ECO:0000259" key="2">
    <source>
        <dbReference type="PROSITE" id="PS50048"/>
    </source>
</evidence>
<feature type="domain" description="Zn(2)-C6 fungal-type" evidence="2">
    <location>
        <begin position="38"/>
        <end position="68"/>
    </location>
</feature>
<dbReference type="AlphaFoldDB" id="A0A6A6UIF5"/>
<keyword evidence="4" id="KW-1185">Reference proteome</keyword>
<dbReference type="GO" id="GO:0008270">
    <property type="term" value="F:zinc ion binding"/>
    <property type="evidence" value="ECO:0007669"/>
    <property type="project" value="InterPro"/>
</dbReference>